<keyword evidence="1" id="KW-1133">Transmembrane helix</keyword>
<dbReference type="eggNOG" id="ENOG502RNJQ">
    <property type="taxonomic scope" value="Eukaryota"/>
</dbReference>
<keyword evidence="1" id="KW-0472">Membrane</keyword>
<reference evidence="2 3" key="1">
    <citation type="journal article" date="2011" name="PLoS Genet.">
        <title>Genome sequencing and comparative transcriptomics of the model entomopathogenic fungi Metarhizium anisopliae and M. acridum.</title>
        <authorList>
            <person name="Gao Q."/>
            <person name="Jin K."/>
            <person name="Ying S.H."/>
            <person name="Zhang Y."/>
            <person name="Xiao G."/>
            <person name="Shang Y."/>
            <person name="Duan Z."/>
            <person name="Hu X."/>
            <person name="Xie X.Q."/>
            <person name="Zhou G."/>
            <person name="Peng G."/>
            <person name="Luo Z."/>
            <person name="Huang W."/>
            <person name="Wang B."/>
            <person name="Fang W."/>
            <person name="Wang S."/>
            <person name="Zhong Y."/>
            <person name="Ma L.J."/>
            <person name="St Leger R.J."/>
            <person name="Zhao G.P."/>
            <person name="Pei Y."/>
            <person name="Feng M.G."/>
            <person name="Xia Y."/>
            <person name="Wang C."/>
        </authorList>
    </citation>
    <scope>NUCLEOTIDE SEQUENCE [LARGE SCALE GENOMIC DNA]</scope>
    <source>
        <strain evidence="2 3">CQMa 102</strain>
    </source>
</reference>
<evidence type="ECO:0000256" key="1">
    <source>
        <dbReference type="SAM" id="Phobius"/>
    </source>
</evidence>
<dbReference type="InParanoid" id="E9DRY7"/>
<keyword evidence="1" id="KW-0812">Transmembrane</keyword>
<dbReference type="HOGENOM" id="CLU_106815_0_0_1"/>
<name>E9DRY7_METAQ</name>
<evidence type="ECO:0000313" key="2">
    <source>
        <dbReference type="EMBL" id="EFY93569.1"/>
    </source>
</evidence>
<sequence>MPSSNTAPRLSPPQTPIIRTSAARVTTAPRRKNIIPTRMFLAKRVSAMAVVTAPWATSVPLAKDTLPATTPITARLMTDVDGAEPSRRGPFIAAADLAAVNGAAWRQSTVLQRAAWPRALVCQALPFTRAPVAGAVPGILRRAGDDGTRVNGAVAVCASLGLAAVGVAVLQVFIALPDPCVLASRLYAGVYDGERLSVFVGQGAVYACVLFVSAGVEVLHVVRAALLADGCRALDICHARQHFERETRPF</sequence>
<feature type="transmembrane region" description="Helical" evidence="1">
    <location>
        <begin position="150"/>
        <end position="176"/>
    </location>
</feature>
<organism evidence="3">
    <name type="scientific">Metarhizium acridum (strain CQMa 102)</name>
    <dbReference type="NCBI Taxonomy" id="655827"/>
    <lineage>
        <taxon>Eukaryota</taxon>
        <taxon>Fungi</taxon>
        <taxon>Dikarya</taxon>
        <taxon>Ascomycota</taxon>
        <taxon>Pezizomycotina</taxon>
        <taxon>Sordariomycetes</taxon>
        <taxon>Hypocreomycetidae</taxon>
        <taxon>Hypocreales</taxon>
        <taxon>Clavicipitaceae</taxon>
        <taxon>Metarhizium</taxon>
    </lineage>
</organism>
<protein>
    <submittedName>
        <fullName evidence="2">Uncharacterized protein</fullName>
    </submittedName>
</protein>
<feature type="transmembrane region" description="Helical" evidence="1">
    <location>
        <begin position="196"/>
        <end position="216"/>
    </location>
</feature>
<accession>E9DRY7</accession>
<gene>
    <name evidence="2" type="ORF">MAC_00060</name>
</gene>
<keyword evidence="3" id="KW-1185">Reference proteome</keyword>
<proteinExistence type="predicted"/>
<dbReference type="Proteomes" id="UP000002499">
    <property type="component" value="Unassembled WGS sequence"/>
</dbReference>
<dbReference type="OrthoDB" id="4941421at2759"/>
<dbReference type="AlphaFoldDB" id="E9DRY7"/>
<dbReference type="EMBL" id="GL698470">
    <property type="protein sequence ID" value="EFY93569.1"/>
    <property type="molecule type" value="Genomic_DNA"/>
</dbReference>
<evidence type="ECO:0000313" key="3">
    <source>
        <dbReference type="Proteomes" id="UP000002499"/>
    </source>
</evidence>